<evidence type="ECO:0000259" key="8">
    <source>
        <dbReference type="Pfam" id="PF21006"/>
    </source>
</evidence>
<reference evidence="9 10" key="1">
    <citation type="journal article" date="2013" name="Biodegradation">
        <title>Quantitative proteomic analysis of ibuprofen-degrading Patulibacter sp. strain I11.</title>
        <authorList>
            <person name="Almeida B."/>
            <person name="Kjeldal H."/>
            <person name="Lolas I."/>
            <person name="Knudsen A.D."/>
            <person name="Carvalho G."/>
            <person name="Nielsen K.L."/>
            <person name="Barreto Crespo M.T."/>
            <person name="Stensballe A."/>
            <person name="Nielsen J.L."/>
        </authorList>
    </citation>
    <scope>NUCLEOTIDE SEQUENCE [LARGE SCALE GENOMIC DNA]</scope>
    <source>
        <strain evidence="9 10">I11</strain>
    </source>
</reference>
<comment type="caution">
    <text evidence="9">The sequence shown here is derived from an EMBL/GenBank/DDBJ whole genome shotgun (WGS) entry which is preliminary data.</text>
</comment>
<dbReference type="InterPro" id="IPR008990">
    <property type="entry name" value="Elect_transpt_acc-like_dom_sf"/>
</dbReference>
<evidence type="ECO:0000256" key="6">
    <source>
        <dbReference type="SAM" id="MobiDB-lite"/>
    </source>
</evidence>
<evidence type="ECO:0000313" key="9">
    <source>
        <dbReference type="EMBL" id="EHN12770.1"/>
    </source>
</evidence>
<dbReference type="EMBL" id="AGUD01000011">
    <property type="protein sequence ID" value="EHN12770.1"/>
    <property type="molecule type" value="Genomic_DNA"/>
</dbReference>
<organism evidence="9 10">
    <name type="scientific">Patulibacter medicamentivorans</name>
    <dbReference type="NCBI Taxonomy" id="1097667"/>
    <lineage>
        <taxon>Bacteria</taxon>
        <taxon>Bacillati</taxon>
        <taxon>Actinomycetota</taxon>
        <taxon>Thermoleophilia</taxon>
        <taxon>Solirubrobacterales</taxon>
        <taxon>Patulibacteraceae</taxon>
        <taxon>Patulibacter</taxon>
    </lineage>
</organism>
<keyword evidence="10" id="KW-1185">Reference proteome</keyword>
<dbReference type="AlphaFoldDB" id="H0E0N6"/>
<dbReference type="SUPFAM" id="SSF50090">
    <property type="entry name" value="Electron transport accessory proteins"/>
    <property type="match status" value="1"/>
</dbReference>
<accession>H0E0N6</accession>
<comment type="catalytic activity">
    <reaction evidence="5">
        <text>an aliphatic primary amide = an aliphatic nitrile + H2O</text>
        <dbReference type="Rhea" id="RHEA:12673"/>
        <dbReference type="ChEBI" id="CHEBI:15377"/>
        <dbReference type="ChEBI" id="CHEBI:65285"/>
        <dbReference type="ChEBI" id="CHEBI:80291"/>
        <dbReference type="EC" id="4.2.1.84"/>
    </reaction>
</comment>
<dbReference type="OrthoDB" id="3478924at2"/>
<evidence type="ECO:0000256" key="1">
    <source>
        <dbReference type="ARBA" id="ARBA00004042"/>
    </source>
</evidence>
<evidence type="ECO:0000259" key="7">
    <source>
        <dbReference type="Pfam" id="PF02211"/>
    </source>
</evidence>
<name>H0E0N6_9ACTN</name>
<gene>
    <name evidence="9" type="ORF">PAI11_03440</name>
</gene>
<dbReference type="InterPro" id="IPR049054">
    <property type="entry name" value="CN_hydtase_beta-like_N"/>
</dbReference>
<evidence type="ECO:0000256" key="2">
    <source>
        <dbReference type="ARBA" id="ARBA00009098"/>
    </source>
</evidence>
<evidence type="ECO:0000313" key="10">
    <source>
        <dbReference type="Proteomes" id="UP000005143"/>
    </source>
</evidence>
<dbReference type="RefSeq" id="WP_007570197.1">
    <property type="nucleotide sequence ID" value="NZ_AGUD01000011.1"/>
</dbReference>
<feature type="domain" description="Nitrile hydratase beta subunit" evidence="7">
    <location>
        <begin position="142"/>
        <end position="237"/>
    </location>
</feature>
<protein>
    <recommendedName>
        <fullName evidence="3">nitrile hydratase</fullName>
        <ecNumber evidence="3">4.2.1.84</ecNumber>
    </recommendedName>
</protein>
<dbReference type="InterPro" id="IPR042262">
    <property type="entry name" value="CN_hydtase_beta_C"/>
</dbReference>
<evidence type="ECO:0000256" key="5">
    <source>
        <dbReference type="ARBA" id="ARBA00044877"/>
    </source>
</evidence>
<feature type="region of interest" description="Disordered" evidence="6">
    <location>
        <begin position="1"/>
        <end position="28"/>
    </location>
</feature>
<feature type="domain" description="Nitrile hydratase beta subunit-like N-terminal" evidence="8">
    <location>
        <begin position="15"/>
        <end position="116"/>
    </location>
</feature>
<dbReference type="EC" id="4.2.1.84" evidence="3"/>
<dbReference type="Pfam" id="PF21006">
    <property type="entry name" value="NHase_beta_N"/>
    <property type="match status" value="1"/>
</dbReference>
<dbReference type="GO" id="GO:0046914">
    <property type="term" value="F:transition metal ion binding"/>
    <property type="evidence" value="ECO:0007669"/>
    <property type="project" value="InterPro"/>
</dbReference>
<dbReference type="GO" id="GO:0018822">
    <property type="term" value="F:nitrile hydratase activity"/>
    <property type="evidence" value="ECO:0007669"/>
    <property type="project" value="UniProtKB-EC"/>
</dbReference>
<evidence type="ECO:0000256" key="3">
    <source>
        <dbReference type="ARBA" id="ARBA00013079"/>
    </source>
</evidence>
<comment type="similarity">
    <text evidence="2">Belongs to the nitrile hydratase subunit beta family.</text>
</comment>
<evidence type="ECO:0000256" key="4">
    <source>
        <dbReference type="ARBA" id="ARBA00023239"/>
    </source>
</evidence>
<dbReference type="InterPro" id="IPR024690">
    <property type="entry name" value="CN_hydtase_beta_dom_C"/>
</dbReference>
<proteinExistence type="inferred from homology"/>
<dbReference type="Gene3D" id="2.30.30.50">
    <property type="match status" value="1"/>
</dbReference>
<dbReference type="InterPro" id="IPR003168">
    <property type="entry name" value="Nitrile_hydratase_bsu"/>
</dbReference>
<comment type="function">
    <text evidence="1">NHase catalyzes the hydration of various nitrile compounds to the corresponding amides.</text>
</comment>
<dbReference type="Pfam" id="PF02211">
    <property type="entry name" value="NHase_beta_C"/>
    <property type="match status" value="1"/>
</dbReference>
<dbReference type="NCBIfam" id="TIGR03888">
    <property type="entry name" value="nitrile_beta"/>
    <property type="match status" value="1"/>
</dbReference>
<dbReference type="Gene3D" id="1.10.472.20">
    <property type="entry name" value="Nitrile hydratase, beta subunit"/>
    <property type="match status" value="1"/>
</dbReference>
<keyword evidence="4 9" id="KW-0456">Lyase</keyword>
<dbReference type="Proteomes" id="UP000005143">
    <property type="component" value="Unassembled WGS sequence"/>
</dbReference>
<sequence>MTRHDRRAPGATVRNGPHDLGGARGLGPVDATPDAAAYPEGWEGRCLGLTIGTMAAALYGVDEWRMRMEGLPAAAQFSMGYYRRWAYSLEACLEAHGVLTAAEIQRRATAITEGHEPDEDRRDPELLQRVEGLLRDGGPLLRELPDPPRFAVGDVVRTRRIAVDALGRSHTRLPGYAQERDGVVDRVHPPMALPDAAVVGTDRVEHLYAVRFDAGEIWADAEPGLTVSADLFESYLQPVEERP</sequence>